<gene>
    <name evidence="3" type="ORF">XD93_0345</name>
</gene>
<dbReference type="Proteomes" id="UP000053904">
    <property type="component" value="Unassembled WGS sequence"/>
</dbReference>
<comment type="caution">
    <text evidence="3">The sequence shown here is derived from an EMBL/GenBank/DDBJ whole genome shotgun (WGS) entry which is preliminary data.</text>
</comment>
<reference evidence="4" key="1">
    <citation type="journal article" date="2015" name="MBio">
        <title>Genome-Resolved Metagenomic Analysis Reveals Roles for Candidate Phyla and Other Microbial Community Members in Biogeochemical Transformations in Oil Reservoirs.</title>
        <authorList>
            <person name="Hu P."/>
            <person name="Tom L."/>
            <person name="Singh A."/>
            <person name="Thomas B.C."/>
            <person name="Baker B.J."/>
            <person name="Piceno Y.M."/>
            <person name="Andersen G.L."/>
            <person name="Banfield J.F."/>
        </authorList>
    </citation>
    <scope>NUCLEOTIDE SEQUENCE [LARGE SCALE GENOMIC DNA]</scope>
</reference>
<name>A0A101HIB4_9BACT</name>
<dbReference type="InterPro" id="IPR005754">
    <property type="entry name" value="Sortase"/>
</dbReference>
<dbReference type="Pfam" id="PF04203">
    <property type="entry name" value="Sortase"/>
    <property type="match status" value="1"/>
</dbReference>
<dbReference type="EMBL" id="LGGO01000036">
    <property type="protein sequence ID" value="KUK77403.1"/>
    <property type="molecule type" value="Genomic_DNA"/>
</dbReference>
<dbReference type="GO" id="GO:0016787">
    <property type="term" value="F:hydrolase activity"/>
    <property type="evidence" value="ECO:0007669"/>
    <property type="project" value="UniProtKB-KW"/>
</dbReference>
<evidence type="ECO:0000256" key="1">
    <source>
        <dbReference type="ARBA" id="ARBA00022801"/>
    </source>
</evidence>
<keyword evidence="2" id="KW-0812">Transmembrane</keyword>
<evidence type="ECO:0000313" key="3">
    <source>
        <dbReference type="EMBL" id="KUK77403.1"/>
    </source>
</evidence>
<dbReference type="InterPro" id="IPR023365">
    <property type="entry name" value="Sortase_dom-sf"/>
</dbReference>
<accession>A0A101HIB4</accession>
<proteinExistence type="predicted"/>
<dbReference type="AlphaFoldDB" id="A0A101HIB4"/>
<dbReference type="NCBIfam" id="TIGR01076">
    <property type="entry name" value="sortase_fam"/>
    <property type="match status" value="1"/>
</dbReference>
<evidence type="ECO:0000256" key="2">
    <source>
        <dbReference type="SAM" id="Phobius"/>
    </source>
</evidence>
<evidence type="ECO:0000313" key="4">
    <source>
        <dbReference type="Proteomes" id="UP000053904"/>
    </source>
</evidence>
<organism evidence="3 4">
    <name type="scientific">candidate division WS6 bacterium 34_10</name>
    <dbReference type="NCBI Taxonomy" id="1641389"/>
    <lineage>
        <taxon>Bacteria</taxon>
        <taxon>Candidatus Dojkabacteria</taxon>
    </lineage>
</organism>
<sequence length="264" mass="30126">MPNQWNIPEEESKKIKQTKVIISVSLLVFGVLIILSQAIPLTKSYIDGWIAQARVDLMKNPVPDSYRKYIEEEFAYYDPSKDYFSNLEGSIKGLTFEGKFTYDPATNSSKKVVVDREYSKDMYIDIDSVGIENIIITSNVESTEEEVYDEYLKRGVAHFRGTPLPGDGGNSFIYGHSSVESFFSRHQNLPETIFTRLENVDIGDDVYIQRDGQELHYVVRKKKIVESTDFSILKTQGDKETVTLMTCWPLGVGTKRLVVVAEKY</sequence>
<feature type="transmembrane region" description="Helical" evidence="2">
    <location>
        <begin position="20"/>
        <end position="39"/>
    </location>
</feature>
<keyword evidence="1" id="KW-0378">Hydrolase</keyword>
<protein>
    <submittedName>
        <fullName evidence="3">SrtC</fullName>
    </submittedName>
</protein>
<dbReference type="Gene3D" id="2.40.260.10">
    <property type="entry name" value="Sortase"/>
    <property type="match status" value="1"/>
</dbReference>
<keyword evidence="2" id="KW-1133">Transmembrane helix</keyword>
<dbReference type="SUPFAM" id="SSF63817">
    <property type="entry name" value="Sortase"/>
    <property type="match status" value="1"/>
</dbReference>
<keyword evidence="2" id="KW-0472">Membrane</keyword>